<feature type="chain" id="PRO_5015423891" description="Cell surface protein" evidence="1">
    <location>
        <begin position="21"/>
        <end position="518"/>
    </location>
</feature>
<name>A0A2T0WQ58_9RHOB</name>
<organism evidence="2 3">
    <name type="scientific">Donghicola tyrosinivorans</name>
    <dbReference type="NCBI Taxonomy" id="1652492"/>
    <lineage>
        <taxon>Bacteria</taxon>
        <taxon>Pseudomonadati</taxon>
        <taxon>Pseudomonadota</taxon>
        <taxon>Alphaproteobacteria</taxon>
        <taxon>Rhodobacterales</taxon>
        <taxon>Roseobacteraceae</taxon>
        <taxon>Donghicola</taxon>
    </lineage>
</organism>
<sequence>MKKTVAVLLAATAMTPAAYAENLTRVATVPLDGEITGLYEQGADLFFNVQHPSDELNGKFNKATVGVVSNVNWEASASDVPSEIEGKSTVVTSLGDYQVLMQEGDKGVAGIIQSIAGEELLISNDPDFNGFVPTGDNAGLLFTNWENRPGGMSRAALTRAEDGSWTVGDISMVDFSKVGGTWVNCFGTVSPWGTPLSSEELYFDETAEWNNPEYKDIEDTQMLGAYLGQYPNPYNYGYIVEITDPAGAAAPVKRFAMGRMSHENSVVMPDQKTAYTTSDGTGQPFYKFVADTAGDLSSGTLYAAKLTQLGDAGADAATTAFDMEWIELGHASEAEIASWIAEYDGITLEDHKAGESNYITDAQVAEWAAGTAADNRVAFLESNKAAAVKGATAEFRKMEGVNINHDGAKDGSVPYMYVAMSEVSKTMSDGEGDINVAENKCGVVYEMELDAAFNVSKMVPVVAGHGYNKDNAPNACPVDSISNPDNILVRANGQVVIGEDTGNHENNALWIWTKGQQS</sequence>
<gene>
    <name evidence="2" type="ORF">CLV74_107183</name>
</gene>
<evidence type="ECO:0000313" key="2">
    <source>
        <dbReference type="EMBL" id="PRY88841.1"/>
    </source>
</evidence>
<dbReference type="Pfam" id="PF05787">
    <property type="entry name" value="PhoX"/>
    <property type="match status" value="1"/>
</dbReference>
<dbReference type="OrthoDB" id="9801383at2"/>
<protein>
    <recommendedName>
        <fullName evidence="4">Cell surface protein</fullName>
    </recommendedName>
</protein>
<dbReference type="PANTHER" id="PTHR35399">
    <property type="entry name" value="SLR8030 PROTEIN"/>
    <property type="match status" value="1"/>
</dbReference>
<dbReference type="PANTHER" id="PTHR35399:SF2">
    <property type="entry name" value="DUF839 DOMAIN-CONTAINING PROTEIN"/>
    <property type="match status" value="1"/>
</dbReference>
<reference evidence="2 3" key="1">
    <citation type="submission" date="2018-03" db="EMBL/GenBank/DDBJ databases">
        <title>Genomic Encyclopedia of Archaeal and Bacterial Type Strains, Phase II (KMG-II): from individual species to whole genera.</title>
        <authorList>
            <person name="Goeker M."/>
        </authorList>
    </citation>
    <scope>NUCLEOTIDE SEQUENCE [LARGE SCALE GENOMIC DNA]</scope>
    <source>
        <strain evidence="2 3">DSM 100212</strain>
    </source>
</reference>
<evidence type="ECO:0000256" key="1">
    <source>
        <dbReference type="SAM" id="SignalP"/>
    </source>
</evidence>
<dbReference type="Proteomes" id="UP000238392">
    <property type="component" value="Unassembled WGS sequence"/>
</dbReference>
<proteinExistence type="predicted"/>
<keyword evidence="3" id="KW-1185">Reference proteome</keyword>
<dbReference type="RefSeq" id="WP_106265064.1">
    <property type="nucleotide sequence ID" value="NZ_PVTQ01000007.1"/>
</dbReference>
<evidence type="ECO:0008006" key="4">
    <source>
        <dbReference type="Google" id="ProtNLM"/>
    </source>
</evidence>
<dbReference type="InterPro" id="IPR008557">
    <property type="entry name" value="PhoX"/>
</dbReference>
<comment type="caution">
    <text evidence="2">The sequence shown here is derived from an EMBL/GenBank/DDBJ whole genome shotgun (WGS) entry which is preliminary data.</text>
</comment>
<accession>A0A2T0WQ58</accession>
<dbReference type="EMBL" id="PVTQ01000007">
    <property type="protein sequence ID" value="PRY88841.1"/>
    <property type="molecule type" value="Genomic_DNA"/>
</dbReference>
<feature type="signal peptide" evidence="1">
    <location>
        <begin position="1"/>
        <end position="20"/>
    </location>
</feature>
<dbReference type="AlphaFoldDB" id="A0A2T0WQ58"/>
<keyword evidence="1" id="KW-0732">Signal</keyword>
<evidence type="ECO:0000313" key="3">
    <source>
        <dbReference type="Proteomes" id="UP000238392"/>
    </source>
</evidence>